<gene>
    <name evidence="1" type="ORF">CGI_10008137</name>
</gene>
<dbReference type="PROSITE" id="PS51406">
    <property type="entry name" value="FIBRINOGEN_C_2"/>
    <property type="match status" value="1"/>
</dbReference>
<dbReference type="InterPro" id="IPR050373">
    <property type="entry name" value="Fibrinogen_C-term_domain"/>
</dbReference>
<protein>
    <submittedName>
        <fullName evidence="1">Ficolin-2</fullName>
    </submittedName>
</protein>
<dbReference type="EMBL" id="JH818045">
    <property type="protein sequence ID" value="EKC19627.1"/>
    <property type="molecule type" value="Genomic_DNA"/>
</dbReference>
<dbReference type="SUPFAM" id="SSF56496">
    <property type="entry name" value="Fibrinogen C-terminal domain-like"/>
    <property type="match status" value="1"/>
</dbReference>
<dbReference type="InParanoid" id="K1P7L1"/>
<sequence>MADFDKQTRYVKYSSFNVGHETSKYKVTLSGYSGNIENTDQFCVGFVADCFTAVDGGINDMMFSTKDNRNDISSEDCANKYRAGWWYSNCHCANPNGQYLDGYNTQGGVGITYERWLGQWYALKSTQFMVKQITKPTQTSETKKAALPAYD</sequence>
<name>K1P7L1_MAGGI</name>
<dbReference type="SMART" id="SM00186">
    <property type="entry name" value="FBG"/>
    <property type="match status" value="1"/>
</dbReference>
<proteinExistence type="predicted"/>
<dbReference type="AlphaFoldDB" id="K1P7L1"/>
<organism evidence="1">
    <name type="scientific">Magallana gigas</name>
    <name type="common">Pacific oyster</name>
    <name type="synonym">Crassostrea gigas</name>
    <dbReference type="NCBI Taxonomy" id="29159"/>
    <lineage>
        <taxon>Eukaryota</taxon>
        <taxon>Metazoa</taxon>
        <taxon>Spiralia</taxon>
        <taxon>Lophotrochozoa</taxon>
        <taxon>Mollusca</taxon>
        <taxon>Bivalvia</taxon>
        <taxon>Autobranchia</taxon>
        <taxon>Pteriomorphia</taxon>
        <taxon>Ostreida</taxon>
        <taxon>Ostreoidea</taxon>
        <taxon>Ostreidae</taxon>
        <taxon>Magallana</taxon>
    </lineage>
</organism>
<reference evidence="1" key="1">
    <citation type="journal article" date="2012" name="Nature">
        <title>The oyster genome reveals stress adaptation and complexity of shell formation.</title>
        <authorList>
            <person name="Zhang G."/>
            <person name="Fang X."/>
            <person name="Guo X."/>
            <person name="Li L."/>
            <person name="Luo R."/>
            <person name="Xu F."/>
            <person name="Yang P."/>
            <person name="Zhang L."/>
            <person name="Wang X."/>
            <person name="Qi H."/>
            <person name="Xiong Z."/>
            <person name="Que H."/>
            <person name="Xie Y."/>
            <person name="Holland P.W."/>
            <person name="Paps J."/>
            <person name="Zhu Y."/>
            <person name="Wu F."/>
            <person name="Chen Y."/>
            <person name="Wang J."/>
            <person name="Peng C."/>
            <person name="Meng J."/>
            <person name="Yang L."/>
            <person name="Liu J."/>
            <person name="Wen B."/>
            <person name="Zhang N."/>
            <person name="Huang Z."/>
            <person name="Zhu Q."/>
            <person name="Feng Y."/>
            <person name="Mount A."/>
            <person name="Hedgecock D."/>
            <person name="Xu Z."/>
            <person name="Liu Y."/>
            <person name="Domazet-Loso T."/>
            <person name="Du Y."/>
            <person name="Sun X."/>
            <person name="Zhang S."/>
            <person name="Liu B."/>
            <person name="Cheng P."/>
            <person name="Jiang X."/>
            <person name="Li J."/>
            <person name="Fan D."/>
            <person name="Wang W."/>
            <person name="Fu W."/>
            <person name="Wang T."/>
            <person name="Wang B."/>
            <person name="Zhang J."/>
            <person name="Peng Z."/>
            <person name="Li Y."/>
            <person name="Li N."/>
            <person name="Wang J."/>
            <person name="Chen M."/>
            <person name="He Y."/>
            <person name="Tan F."/>
            <person name="Song X."/>
            <person name="Zheng Q."/>
            <person name="Huang R."/>
            <person name="Yang H."/>
            <person name="Du X."/>
            <person name="Chen L."/>
            <person name="Yang M."/>
            <person name="Gaffney P.M."/>
            <person name="Wang S."/>
            <person name="Luo L."/>
            <person name="She Z."/>
            <person name="Ming Y."/>
            <person name="Huang W."/>
            <person name="Zhang S."/>
            <person name="Huang B."/>
            <person name="Zhang Y."/>
            <person name="Qu T."/>
            <person name="Ni P."/>
            <person name="Miao G."/>
            <person name="Wang J."/>
            <person name="Wang Q."/>
            <person name="Steinberg C.E."/>
            <person name="Wang H."/>
            <person name="Li N."/>
            <person name="Qian L."/>
            <person name="Zhang G."/>
            <person name="Li Y."/>
            <person name="Yang H."/>
            <person name="Liu X."/>
            <person name="Wang J."/>
            <person name="Yin Y."/>
            <person name="Wang J."/>
        </authorList>
    </citation>
    <scope>NUCLEOTIDE SEQUENCE [LARGE SCALE GENOMIC DNA]</scope>
    <source>
        <strain evidence="1">05x7-T-G4-1.051#20</strain>
    </source>
</reference>
<dbReference type="PANTHER" id="PTHR19143">
    <property type="entry name" value="FIBRINOGEN/TENASCIN/ANGIOPOEITIN"/>
    <property type="match status" value="1"/>
</dbReference>
<dbReference type="PROSITE" id="PS00514">
    <property type="entry name" value="FIBRINOGEN_C_1"/>
    <property type="match status" value="1"/>
</dbReference>
<dbReference type="InterPro" id="IPR002181">
    <property type="entry name" value="Fibrinogen_a/b/g_C_dom"/>
</dbReference>
<dbReference type="Gene3D" id="4.10.530.10">
    <property type="entry name" value="Gamma-fibrinogen Carboxyl Terminal Fragment, domain 2"/>
    <property type="match status" value="1"/>
</dbReference>
<dbReference type="Gene3D" id="3.90.215.10">
    <property type="entry name" value="Gamma Fibrinogen, chain A, domain 1"/>
    <property type="match status" value="1"/>
</dbReference>
<dbReference type="InterPro" id="IPR020837">
    <property type="entry name" value="Fibrinogen_CS"/>
</dbReference>
<dbReference type="InterPro" id="IPR014716">
    <property type="entry name" value="Fibrinogen_a/b/g_C_1"/>
</dbReference>
<accession>K1P7L1</accession>
<evidence type="ECO:0000313" key="1">
    <source>
        <dbReference type="EMBL" id="EKC19627.1"/>
    </source>
</evidence>
<dbReference type="InterPro" id="IPR036056">
    <property type="entry name" value="Fibrinogen-like_C"/>
</dbReference>
<dbReference type="Pfam" id="PF00147">
    <property type="entry name" value="Fibrinogen_C"/>
    <property type="match status" value="1"/>
</dbReference>
<dbReference type="HOGENOM" id="CLU_038628_11_0_1"/>
<dbReference type="GO" id="GO:0005615">
    <property type="term" value="C:extracellular space"/>
    <property type="evidence" value="ECO:0007669"/>
    <property type="project" value="TreeGrafter"/>
</dbReference>